<dbReference type="AlphaFoldDB" id="A0AAV7LAX2"/>
<accession>A0AAV7LAX2</accession>
<comment type="caution">
    <text evidence="1">The sequence shown here is derived from an EMBL/GenBank/DDBJ whole genome shotgun (WGS) entry which is preliminary data.</text>
</comment>
<proteinExistence type="predicted"/>
<gene>
    <name evidence="1" type="ORF">NDU88_001926</name>
</gene>
<sequence length="89" mass="9828">MPKKGVRHAGRLRDCTAAPATSRLSFSLCAAGVDVVFTCWWNCRHIPRDDNSIKGMPLAFYGRRLVEKAEEPDAGGNPRSVSVFTLVHE</sequence>
<organism evidence="1 2">
    <name type="scientific">Pleurodeles waltl</name>
    <name type="common">Iberian ribbed newt</name>
    <dbReference type="NCBI Taxonomy" id="8319"/>
    <lineage>
        <taxon>Eukaryota</taxon>
        <taxon>Metazoa</taxon>
        <taxon>Chordata</taxon>
        <taxon>Craniata</taxon>
        <taxon>Vertebrata</taxon>
        <taxon>Euteleostomi</taxon>
        <taxon>Amphibia</taxon>
        <taxon>Batrachia</taxon>
        <taxon>Caudata</taxon>
        <taxon>Salamandroidea</taxon>
        <taxon>Salamandridae</taxon>
        <taxon>Pleurodelinae</taxon>
        <taxon>Pleurodeles</taxon>
    </lineage>
</organism>
<evidence type="ECO:0000313" key="1">
    <source>
        <dbReference type="EMBL" id="KAJ1088771.1"/>
    </source>
</evidence>
<reference evidence="1" key="1">
    <citation type="journal article" date="2022" name="bioRxiv">
        <title>Sequencing and chromosome-scale assembly of the giantPleurodeles waltlgenome.</title>
        <authorList>
            <person name="Brown T."/>
            <person name="Elewa A."/>
            <person name="Iarovenko S."/>
            <person name="Subramanian E."/>
            <person name="Araus A.J."/>
            <person name="Petzold A."/>
            <person name="Susuki M."/>
            <person name="Suzuki K.-i.T."/>
            <person name="Hayashi T."/>
            <person name="Toyoda A."/>
            <person name="Oliveira C."/>
            <person name="Osipova E."/>
            <person name="Leigh N.D."/>
            <person name="Simon A."/>
            <person name="Yun M.H."/>
        </authorList>
    </citation>
    <scope>NUCLEOTIDE SEQUENCE</scope>
    <source>
        <strain evidence="1">20211129_DDA</strain>
        <tissue evidence="1">Liver</tissue>
    </source>
</reference>
<name>A0AAV7LAX2_PLEWA</name>
<dbReference type="EMBL" id="JANPWB010000015">
    <property type="protein sequence ID" value="KAJ1088771.1"/>
    <property type="molecule type" value="Genomic_DNA"/>
</dbReference>
<evidence type="ECO:0000313" key="2">
    <source>
        <dbReference type="Proteomes" id="UP001066276"/>
    </source>
</evidence>
<dbReference type="Proteomes" id="UP001066276">
    <property type="component" value="Chromosome 11"/>
</dbReference>
<keyword evidence="2" id="KW-1185">Reference proteome</keyword>
<protein>
    <submittedName>
        <fullName evidence="1">Uncharacterized protein</fullName>
    </submittedName>
</protein>